<dbReference type="EMBL" id="BAABJO010000025">
    <property type="protein sequence ID" value="GAA5132645.1"/>
    <property type="molecule type" value="Genomic_DNA"/>
</dbReference>
<dbReference type="Gene3D" id="3.20.20.370">
    <property type="entry name" value="Glycoside hydrolase/deacetylase"/>
    <property type="match status" value="1"/>
</dbReference>
<dbReference type="Pfam" id="PF10096">
    <property type="entry name" value="DUF2334"/>
    <property type="match status" value="1"/>
</dbReference>
<dbReference type="SUPFAM" id="SSF88713">
    <property type="entry name" value="Glycoside hydrolase/deacetylase"/>
    <property type="match status" value="1"/>
</dbReference>
<protein>
    <submittedName>
        <fullName evidence="1">DUF2334 domain-containing protein</fullName>
    </submittedName>
</protein>
<gene>
    <name evidence="1" type="ORF">GCM10023320_57680</name>
</gene>
<dbReference type="RefSeq" id="WP_345609088.1">
    <property type="nucleotide sequence ID" value="NZ_BAABJO010000025.1"/>
</dbReference>
<dbReference type="InterPro" id="IPR018763">
    <property type="entry name" value="DUF2334"/>
</dbReference>
<keyword evidence="2" id="KW-1185">Reference proteome</keyword>
<organism evidence="1 2">
    <name type="scientific">Pseudonocardia adelaidensis</name>
    <dbReference type="NCBI Taxonomy" id="648754"/>
    <lineage>
        <taxon>Bacteria</taxon>
        <taxon>Bacillati</taxon>
        <taxon>Actinomycetota</taxon>
        <taxon>Actinomycetes</taxon>
        <taxon>Pseudonocardiales</taxon>
        <taxon>Pseudonocardiaceae</taxon>
        <taxon>Pseudonocardia</taxon>
    </lineage>
</organism>
<dbReference type="InterPro" id="IPR011330">
    <property type="entry name" value="Glyco_hydro/deAcase_b/a-brl"/>
</dbReference>
<evidence type="ECO:0000313" key="2">
    <source>
        <dbReference type="Proteomes" id="UP001500804"/>
    </source>
</evidence>
<comment type="caution">
    <text evidence="1">The sequence shown here is derived from an EMBL/GenBank/DDBJ whole genome shotgun (WGS) entry which is preliminary data.</text>
</comment>
<proteinExistence type="predicted"/>
<reference evidence="2" key="1">
    <citation type="journal article" date="2019" name="Int. J. Syst. Evol. Microbiol.">
        <title>The Global Catalogue of Microorganisms (GCM) 10K type strain sequencing project: providing services to taxonomists for standard genome sequencing and annotation.</title>
        <authorList>
            <consortium name="The Broad Institute Genomics Platform"/>
            <consortium name="The Broad Institute Genome Sequencing Center for Infectious Disease"/>
            <person name="Wu L."/>
            <person name="Ma J."/>
        </authorList>
    </citation>
    <scope>NUCLEOTIDE SEQUENCE [LARGE SCALE GENOMIC DNA]</scope>
    <source>
        <strain evidence="2">JCM 18302</strain>
    </source>
</reference>
<name>A0ABP9NS11_9PSEU</name>
<sequence length="247" mass="26904">MAESHLVVSLSGLTPDAPEALDRAVAFTGELQARGVPVSQLLRPAGVPDDSPLAQWMRERRAAGDALVLHGYDHTAAPIALPRVGRRAEFAALPRHEAGLRLVAARRALTALRLRTDVFVPPRWLASPGTVEALREQGFGVIADELGVRFLREPERLVRSRVLGFRVSGERHPVADDRRAAEAWRCRVLVAEVTRTVRRGGLVRINVRAKDLKRPPRREAVLAAVDDALRLGATPTTYQLTAAASAA</sequence>
<dbReference type="Proteomes" id="UP001500804">
    <property type="component" value="Unassembled WGS sequence"/>
</dbReference>
<accession>A0ABP9NS11</accession>
<evidence type="ECO:0000313" key="1">
    <source>
        <dbReference type="EMBL" id="GAA5132645.1"/>
    </source>
</evidence>